<organism evidence="2 3">
    <name type="scientific">Pedobacter cryoconitis</name>
    <dbReference type="NCBI Taxonomy" id="188932"/>
    <lineage>
        <taxon>Bacteria</taxon>
        <taxon>Pseudomonadati</taxon>
        <taxon>Bacteroidota</taxon>
        <taxon>Sphingobacteriia</taxon>
        <taxon>Sphingobacteriales</taxon>
        <taxon>Sphingobacteriaceae</taxon>
        <taxon>Pedobacter</taxon>
    </lineage>
</organism>
<evidence type="ECO:0000313" key="3">
    <source>
        <dbReference type="Proteomes" id="UP000521017"/>
    </source>
</evidence>
<dbReference type="Proteomes" id="UP000521017">
    <property type="component" value="Unassembled WGS sequence"/>
</dbReference>
<feature type="domain" description="Phospholipase D-like" evidence="1">
    <location>
        <begin position="16"/>
        <end position="119"/>
    </location>
</feature>
<dbReference type="EMBL" id="JACHCC010000005">
    <property type="protein sequence ID" value="MBB6499872.1"/>
    <property type="molecule type" value="Genomic_DNA"/>
</dbReference>
<sequence>MAKFLTTTGTASAIEEIIRKAKSQLVIVTPYLMLNKHVEQRLKDANKRKVQITLIYGKKELAQSQVQSLEQLQHLDMFFCENLHAKCYHNETTMVMSSMNLYEYSEKNNREMGVQFDFNEDKDLFQDACEEIESIKNASKGIKEKMFTPGIIAPHLGEKDFHLPLLHKMLAFEYPDVEFHLATSAIQAQFCEDVELFIDYRTKFGFKTKHQLESFKSELDKDNKYAERCFWNLKYMHLYLPLKHNVEVTEDEQVHIANYFIDFIRMAVRKLSLKN</sequence>
<proteinExistence type="predicted"/>
<name>A0A7X0J4W5_9SPHI</name>
<dbReference type="AlphaFoldDB" id="A0A7X0J4W5"/>
<reference evidence="2 3" key="1">
    <citation type="submission" date="2020-08" db="EMBL/GenBank/DDBJ databases">
        <title>Genomic Encyclopedia of Type Strains, Phase IV (KMG-V): Genome sequencing to study the core and pangenomes of soil and plant-associated prokaryotes.</title>
        <authorList>
            <person name="Whitman W."/>
        </authorList>
    </citation>
    <scope>NUCLEOTIDE SEQUENCE [LARGE SCALE GENOMIC DNA]</scope>
    <source>
        <strain evidence="2 3">M2T3</strain>
    </source>
</reference>
<evidence type="ECO:0000259" key="1">
    <source>
        <dbReference type="Pfam" id="PF13091"/>
    </source>
</evidence>
<dbReference type="RefSeq" id="WP_184624600.1">
    <property type="nucleotide sequence ID" value="NZ_JACHCC010000005.1"/>
</dbReference>
<dbReference type="SUPFAM" id="SSF56024">
    <property type="entry name" value="Phospholipase D/nuclease"/>
    <property type="match status" value="1"/>
</dbReference>
<gene>
    <name evidence="2" type="ORF">HDF25_002016</name>
</gene>
<dbReference type="Gene3D" id="3.30.870.10">
    <property type="entry name" value="Endonuclease Chain A"/>
    <property type="match status" value="1"/>
</dbReference>
<accession>A0A7X0J4W5</accession>
<evidence type="ECO:0000313" key="2">
    <source>
        <dbReference type="EMBL" id="MBB6499872.1"/>
    </source>
</evidence>
<dbReference type="CDD" id="cd09176">
    <property type="entry name" value="PLDc_unchar6"/>
    <property type="match status" value="1"/>
</dbReference>
<dbReference type="Pfam" id="PF13091">
    <property type="entry name" value="PLDc_2"/>
    <property type="match status" value="1"/>
</dbReference>
<dbReference type="InterPro" id="IPR059166">
    <property type="entry name" value="PLD-like_cat"/>
</dbReference>
<comment type="caution">
    <text evidence="2">The sequence shown here is derived from an EMBL/GenBank/DDBJ whole genome shotgun (WGS) entry which is preliminary data.</text>
</comment>
<protein>
    <recommendedName>
        <fullName evidence="1">Phospholipase D-like domain-containing protein</fullName>
    </recommendedName>
</protein>
<dbReference type="InterPro" id="IPR025202">
    <property type="entry name" value="PLD-like_dom"/>
</dbReference>